<comment type="caution">
    <text evidence="2">The sequence shown here is derived from an EMBL/GenBank/DDBJ whole genome shotgun (WGS) entry which is preliminary data.</text>
</comment>
<dbReference type="NCBIfam" id="NF033537">
    <property type="entry name" value="lasso_biosyn_B2"/>
    <property type="match status" value="1"/>
</dbReference>
<evidence type="ECO:0000313" key="3">
    <source>
        <dbReference type="Proteomes" id="UP001596977"/>
    </source>
</evidence>
<evidence type="ECO:0000259" key="1">
    <source>
        <dbReference type="Pfam" id="PF13471"/>
    </source>
</evidence>
<reference evidence="3" key="1">
    <citation type="journal article" date="2019" name="Int. J. Syst. Evol. Microbiol.">
        <title>The Global Catalogue of Microorganisms (GCM) 10K type strain sequencing project: providing services to taxonomists for standard genome sequencing and annotation.</title>
        <authorList>
            <consortium name="The Broad Institute Genomics Platform"/>
            <consortium name="The Broad Institute Genome Sequencing Center for Infectious Disease"/>
            <person name="Wu L."/>
            <person name="Ma J."/>
        </authorList>
    </citation>
    <scope>NUCLEOTIDE SEQUENCE [LARGE SCALE GENOMIC DNA]</scope>
    <source>
        <strain evidence="3">CCUG 62982</strain>
    </source>
</reference>
<proteinExistence type="predicted"/>
<accession>A0ABW3H621</accession>
<dbReference type="EMBL" id="JBHTJG010000001">
    <property type="protein sequence ID" value="MFD0945066.1"/>
    <property type="molecule type" value="Genomic_DNA"/>
</dbReference>
<organism evidence="2 3">
    <name type="scientific">Sphingomonas canadensis</name>
    <dbReference type="NCBI Taxonomy" id="1219257"/>
    <lineage>
        <taxon>Bacteria</taxon>
        <taxon>Pseudomonadati</taxon>
        <taxon>Pseudomonadota</taxon>
        <taxon>Alphaproteobacteria</taxon>
        <taxon>Sphingomonadales</taxon>
        <taxon>Sphingomonadaceae</taxon>
        <taxon>Sphingomonas</taxon>
    </lineage>
</organism>
<dbReference type="Proteomes" id="UP001596977">
    <property type="component" value="Unassembled WGS sequence"/>
</dbReference>
<gene>
    <name evidence="2" type="ORF">ACFQ1E_01810</name>
</gene>
<dbReference type="Pfam" id="PF13471">
    <property type="entry name" value="Transglut_core3"/>
    <property type="match status" value="1"/>
</dbReference>
<dbReference type="InterPro" id="IPR053521">
    <property type="entry name" value="McjB-like"/>
</dbReference>
<keyword evidence="3" id="KW-1185">Reference proteome</keyword>
<dbReference type="InterPro" id="IPR032708">
    <property type="entry name" value="McjB_C"/>
</dbReference>
<dbReference type="RefSeq" id="WP_264942667.1">
    <property type="nucleotide sequence ID" value="NZ_JAPDRA010000001.1"/>
</dbReference>
<name>A0ABW3H621_9SPHN</name>
<evidence type="ECO:0000313" key="2">
    <source>
        <dbReference type="EMBL" id="MFD0945066.1"/>
    </source>
</evidence>
<protein>
    <submittedName>
        <fullName evidence="2">Lasso peptide biosynthesis B2 protein</fullName>
    </submittedName>
</protein>
<sequence length="230" mass="25123">MIGRARGVAAARLRDPAMDLALRDGLSFCITSGEPVFLDLPADRYFCLGADTRDAFLGLIDGQTDPRAVDTLVELGLLVRRAGYPIAPANVQSPIRSLVEDAGPLRLRHLPRAAYRTTRTAAGLRLRGLPRAVGRIRRRKARIAARAGTASAAEIARAHESLALITASLDKCLWRSLAIAHHLLDRRLSPDLVLGVHLRPFKAHCWVQLGDTLVNDRIETVRAFAPILVV</sequence>
<feature type="domain" description="Microcin J25-processing protein McjB C-terminal" evidence="1">
    <location>
        <begin position="121"/>
        <end position="228"/>
    </location>
</feature>